<organism evidence="1 2">
    <name type="scientific">Durio zibethinus</name>
    <name type="common">Durian</name>
    <dbReference type="NCBI Taxonomy" id="66656"/>
    <lineage>
        <taxon>Eukaryota</taxon>
        <taxon>Viridiplantae</taxon>
        <taxon>Streptophyta</taxon>
        <taxon>Embryophyta</taxon>
        <taxon>Tracheophyta</taxon>
        <taxon>Spermatophyta</taxon>
        <taxon>Magnoliopsida</taxon>
        <taxon>eudicotyledons</taxon>
        <taxon>Gunneridae</taxon>
        <taxon>Pentapetalae</taxon>
        <taxon>rosids</taxon>
        <taxon>malvids</taxon>
        <taxon>Malvales</taxon>
        <taxon>Malvaceae</taxon>
        <taxon>Helicteroideae</taxon>
        <taxon>Durio</taxon>
    </lineage>
</organism>
<dbReference type="Proteomes" id="UP000515121">
    <property type="component" value="Unplaced"/>
</dbReference>
<reference evidence="2" key="1">
    <citation type="submission" date="2025-08" db="UniProtKB">
        <authorList>
            <consortium name="RefSeq"/>
        </authorList>
    </citation>
    <scope>IDENTIFICATION</scope>
    <source>
        <tissue evidence="2">Fruit stalk</tissue>
    </source>
</reference>
<protein>
    <submittedName>
        <fullName evidence="2">Uncharacterized protein LOC111285885</fullName>
    </submittedName>
</protein>
<keyword evidence="1" id="KW-1185">Reference proteome</keyword>
<dbReference type="KEGG" id="dzi:111285885"/>
<dbReference type="GeneID" id="111285885"/>
<dbReference type="AlphaFoldDB" id="A0A6P5XST3"/>
<evidence type="ECO:0000313" key="2">
    <source>
        <dbReference type="RefSeq" id="XP_022731270.1"/>
    </source>
</evidence>
<accession>A0A6P5XST3</accession>
<proteinExistence type="predicted"/>
<name>A0A6P5XST3_DURZI</name>
<dbReference type="RefSeq" id="XP_022731270.1">
    <property type="nucleotide sequence ID" value="XM_022875535.1"/>
</dbReference>
<evidence type="ECO:0000313" key="1">
    <source>
        <dbReference type="Proteomes" id="UP000515121"/>
    </source>
</evidence>
<gene>
    <name evidence="2" type="primary">LOC111285885</name>
</gene>
<sequence>MLINSKLNFPSIKIGKLWKRKRVIKLCSRLLYRKKMDLYLKYDLSFKLVEINLLFCQFAFPMGQKKSTSEENSPIILEVEKGTSEHDQMMNCCLAAPSEVERF</sequence>